<dbReference type="PANTHER" id="PTHR11715">
    <property type="entry name" value="GLYCINE CLEAVAGE SYSTEM H PROTEIN"/>
    <property type="match status" value="1"/>
</dbReference>
<accession>A0A284VRM3</accession>
<comment type="similarity">
    <text evidence="1">Belongs to the GcvH family.</text>
</comment>
<gene>
    <name evidence="4" type="ORF">MNV_550020</name>
</gene>
<dbReference type="GO" id="GO:0019464">
    <property type="term" value="P:glycine decarboxylation via glycine cleavage system"/>
    <property type="evidence" value="ECO:0007669"/>
    <property type="project" value="InterPro"/>
</dbReference>
<dbReference type="PANTHER" id="PTHR11715:SF3">
    <property type="entry name" value="GLYCINE CLEAVAGE SYSTEM H PROTEIN-RELATED"/>
    <property type="match status" value="1"/>
</dbReference>
<dbReference type="InterPro" id="IPR002930">
    <property type="entry name" value="GCV_H"/>
</dbReference>
<dbReference type="PROSITE" id="PS50968">
    <property type="entry name" value="BIOTINYL_LIPOYL"/>
    <property type="match status" value="1"/>
</dbReference>
<keyword evidence="2" id="KW-0450">Lipoyl</keyword>
<evidence type="ECO:0000313" key="4">
    <source>
        <dbReference type="EMBL" id="SNQ61930.1"/>
    </source>
</evidence>
<evidence type="ECO:0000313" key="5">
    <source>
        <dbReference type="Proteomes" id="UP000218615"/>
    </source>
</evidence>
<dbReference type="RefSeq" id="WP_096206557.1">
    <property type="nucleotide sequence ID" value="NZ_FZMP01000202.1"/>
</dbReference>
<evidence type="ECO:0000256" key="2">
    <source>
        <dbReference type="ARBA" id="ARBA00022823"/>
    </source>
</evidence>
<dbReference type="PROSITE" id="PS00189">
    <property type="entry name" value="LIPOYL"/>
    <property type="match status" value="1"/>
</dbReference>
<dbReference type="GO" id="GO:0005960">
    <property type="term" value="C:glycine cleavage complex"/>
    <property type="evidence" value="ECO:0007669"/>
    <property type="project" value="InterPro"/>
</dbReference>
<feature type="domain" description="Lipoyl-binding" evidence="3">
    <location>
        <begin position="35"/>
        <end position="119"/>
    </location>
</feature>
<dbReference type="Proteomes" id="UP000218615">
    <property type="component" value="Unassembled WGS sequence"/>
</dbReference>
<name>A0A284VRM3_9EURY</name>
<dbReference type="GO" id="GO:0009249">
    <property type="term" value="P:protein lipoylation"/>
    <property type="evidence" value="ECO:0007669"/>
    <property type="project" value="TreeGrafter"/>
</dbReference>
<dbReference type="GO" id="GO:0005829">
    <property type="term" value="C:cytosol"/>
    <property type="evidence" value="ECO:0007669"/>
    <property type="project" value="TreeGrafter"/>
</dbReference>
<dbReference type="Gene3D" id="2.40.50.100">
    <property type="match status" value="1"/>
</dbReference>
<dbReference type="InterPro" id="IPR000089">
    <property type="entry name" value="Biotin_lipoyl"/>
</dbReference>
<dbReference type="SUPFAM" id="SSF51230">
    <property type="entry name" value="Single hybrid motif"/>
    <property type="match status" value="1"/>
</dbReference>
<evidence type="ECO:0000259" key="3">
    <source>
        <dbReference type="PROSITE" id="PS50968"/>
    </source>
</evidence>
<organism evidence="4 5">
    <name type="scientific">Candidatus Methanoperedens nitratireducens</name>
    <dbReference type="NCBI Taxonomy" id="1392998"/>
    <lineage>
        <taxon>Archaea</taxon>
        <taxon>Methanobacteriati</taxon>
        <taxon>Methanobacteriota</taxon>
        <taxon>Stenosarchaea group</taxon>
        <taxon>Methanomicrobia</taxon>
        <taxon>Methanosarcinales</taxon>
        <taxon>ANME-2 cluster</taxon>
        <taxon>Candidatus Methanoperedentaceae</taxon>
        <taxon>Candidatus Methanoperedens</taxon>
    </lineage>
</organism>
<evidence type="ECO:0000256" key="1">
    <source>
        <dbReference type="ARBA" id="ARBA00009249"/>
    </source>
</evidence>
<dbReference type="InterPro" id="IPR003016">
    <property type="entry name" value="2-oxoA_DH_lipoyl-BS"/>
</dbReference>
<dbReference type="InterPro" id="IPR033753">
    <property type="entry name" value="GCV_H/Fam206"/>
</dbReference>
<dbReference type="InterPro" id="IPR011053">
    <property type="entry name" value="Single_hybrid_motif"/>
</dbReference>
<dbReference type="AlphaFoldDB" id="A0A284VRM3"/>
<dbReference type="Pfam" id="PF01597">
    <property type="entry name" value="GCV_H"/>
    <property type="match status" value="1"/>
</dbReference>
<protein>
    <submittedName>
        <fullName evidence="4">Putative Glycine cleavage system H protein</fullName>
    </submittedName>
</protein>
<dbReference type="EMBL" id="FZMP01000202">
    <property type="protein sequence ID" value="SNQ61930.1"/>
    <property type="molecule type" value="Genomic_DNA"/>
</dbReference>
<keyword evidence="5" id="KW-1185">Reference proteome</keyword>
<dbReference type="CDD" id="cd06848">
    <property type="entry name" value="GCS_H"/>
    <property type="match status" value="1"/>
</dbReference>
<reference evidence="5" key="1">
    <citation type="submission" date="2017-06" db="EMBL/GenBank/DDBJ databases">
        <authorList>
            <person name="Cremers G."/>
        </authorList>
    </citation>
    <scope>NUCLEOTIDE SEQUENCE [LARGE SCALE GENOMIC DNA]</scope>
</reference>
<proteinExistence type="inferred from homology"/>
<sequence>MEDKQIYEFGRDKVKVPAWLGYTTSHLWGVENDAVLKIGVSDFFLKLVKEIYFISYDVEVGDLVNRGSAFGSVEGSKSVMYIKSPTEGSIIEINEELYDDPTPLNKNPYGDDGWLVKIKQSVPANLLGPKRYMQVLQVAVDEMEKKH</sequence>